<evidence type="ECO:0000256" key="7">
    <source>
        <dbReference type="ARBA" id="ARBA00023004"/>
    </source>
</evidence>
<name>A0A4Q7NA45_9ACTN</name>
<organism evidence="12 13">
    <name type="scientific">Motilibacter rhizosphaerae</name>
    <dbReference type="NCBI Taxonomy" id="598652"/>
    <lineage>
        <taxon>Bacteria</taxon>
        <taxon>Bacillati</taxon>
        <taxon>Actinomycetota</taxon>
        <taxon>Actinomycetes</taxon>
        <taxon>Motilibacterales</taxon>
        <taxon>Motilibacteraceae</taxon>
        <taxon>Motilibacter</taxon>
    </lineage>
</organism>
<keyword evidence="6" id="KW-1278">Translocase</keyword>
<evidence type="ECO:0000256" key="3">
    <source>
        <dbReference type="ARBA" id="ARBA00022485"/>
    </source>
</evidence>
<keyword evidence="13" id="KW-1185">Reference proteome</keyword>
<keyword evidence="9" id="KW-0520">NAD</keyword>
<gene>
    <name evidence="12" type="ORF">EV189_3863</name>
</gene>
<dbReference type="GO" id="GO:0009060">
    <property type="term" value="P:aerobic respiration"/>
    <property type="evidence" value="ECO:0007669"/>
    <property type="project" value="TreeGrafter"/>
</dbReference>
<dbReference type="GO" id="GO:0048038">
    <property type="term" value="F:quinone binding"/>
    <property type="evidence" value="ECO:0007669"/>
    <property type="project" value="UniProtKB-KW"/>
</dbReference>
<dbReference type="GO" id="GO:0015990">
    <property type="term" value="P:electron transport coupled proton transport"/>
    <property type="evidence" value="ECO:0007669"/>
    <property type="project" value="TreeGrafter"/>
</dbReference>
<dbReference type="GO" id="GO:0051539">
    <property type="term" value="F:4 iron, 4 sulfur cluster binding"/>
    <property type="evidence" value="ECO:0007669"/>
    <property type="project" value="UniProtKB-KW"/>
</dbReference>
<evidence type="ECO:0000256" key="2">
    <source>
        <dbReference type="ARBA" id="ARBA00022475"/>
    </source>
</evidence>
<dbReference type="Gene3D" id="3.40.50.12280">
    <property type="match status" value="1"/>
</dbReference>
<keyword evidence="1" id="KW-0813">Transport</keyword>
<keyword evidence="2" id="KW-1003">Cell membrane</keyword>
<dbReference type="Pfam" id="PF01058">
    <property type="entry name" value="Oxidored_q6"/>
    <property type="match status" value="1"/>
</dbReference>
<evidence type="ECO:0000256" key="5">
    <source>
        <dbReference type="ARBA" id="ARBA00022723"/>
    </source>
</evidence>
<evidence type="ECO:0000256" key="10">
    <source>
        <dbReference type="ARBA" id="ARBA00023136"/>
    </source>
</evidence>
<dbReference type="Proteomes" id="UP000293638">
    <property type="component" value="Unassembled WGS sequence"/>
</dbReference>
<evidence type="ECO:0000313" key="13">
    <source>
        <dbReference type="Proteomes" id="UP000293638"/>
    </source>
</evidence>
<dbReference type="GO" id="GO:0008137">
    <property type="term" value="F:NADH dehydrogenase (ubiquinone) activity"/>
    <property type="evidence" value="ECO:0007669"/>
    <property type="project" value="TreeGrafter"/>
</dbReference>
<evidence type="ECO:0000256" key="1">
    <source>
        <dbReference type="ARBA" id="ARBA00022448"/>
    </source>
</evidence>
<evidence type="ECO:0000256" key="8">
    <source>
        <dbReference type="ARBA" id="ARBA00023014"/>
    </source>
</evidence>
<dbReference type="GO" id="GO:0045271">
    <property type="term" value="C:respiratory chain complex I"/>
    <property type="evidence" value="ECO:0007669"/>
    <property type="project" value="TreeGrafter"/>
</dbReference>
<evidence type="ECO:0000256" key="9">
    <source>
        <dbReference type="ARBA" id="ARBA00023027"/>
    </source>
</evidence>
<dbReference type="RefSeq" id="WP_130494585.1">
    <property type="nucleotide sequence ID" value="NZ_SGXD01000007.1"/>
</dbReference>
<dbReference type="InterPro" id="IPR006137">
    <property type="entry name" value="NADH_UbQ_OxRdtase-like_20kDa"/>
</dbReference>
<evidence type="ECO:0000259" key="11">
    <source>
        <dbReference type="Pfam" id="PF01058"/>
    </source>
</evidence>
<proteinExistence type="predicted"/>
<evidence type="ECO:0000256" key="6">
    <source>
        <dbReference type="ARBA" id="ARBA00022967"/>
    </source>
</evidence>
<keyword evidence="5" id="KW-0479">Metal-binding</keyword>
<sequence length="144" mass="14752">MTPSPAPPAAVLDWGARLRLHVLEAGLACCAVEVSAAASRRLLAAGAVEAPFAEAPDRADVLLVSGTVTDKGLPAVVAAHRALPPGARVVAFGACVASGGPYWDSYSVTKGIGQVLPVDLWIPGCPPQPEALEQGLRRLEELVA</sequence>
<dbReference type="OrthoDB" id="9786737at2"/>
<keyword evidence="10" id="KW-0472">Membrane</keyword>
<keyword evidence="3" id="KW-0004">4Fe-4S</keyword>
<evidence type="ECO:0000256" key="4">
    <source>
        <dbReference type="ARBA" id="ARBA00022719"/>
    </source>
</evidence>
<reference evidence="12 13" key="1">
    <citation type="submission" date="2019-02" db="EMBL/GenBank/DDBJ databases">
        <title>Genomic Encyclopedia of Type Strains, Phase IV (KMG-IV): sequencing the most valuable type-strain genomes for metagenomic binning, comparative biology and taxonomic classification.</title>
        <authorList>
            <person name="Goeker M."/>
        </authorList>
    </citation>
    <scope>NUCLEOTIDE SEQUENCE [LARGE SCALE GENOMIC DNA]</scope>
    <source>
        <strain evidence="12 13">DSM 45622</strain>
    </source>
</reference>
<feature type="domain" description="NADH:ubiquinone oxidoreductase-like 20kDa subunit" evidence="11">
    <location>
        <begin position="29"/>
        <end position="138"/>
    </location>
</feature>
<dbReference type="EMBL" id="SGXD01000007">
    <property type="protein sequence ID" value="RZS78993.1"/>
    <property type="molecule type" value="Genomic_DNA"/>
</dbReference>
<dbReference type="SUPFAM" id="SSF56770">
    <property type="entry name" value="HydA/Nqo6-like"/>
    <property type="match status" value="1"/>
</dbReference>
<protein>
    <submittedName>
        <fullName evidence="12">NADH-quinone oxidoreductase subunit B</fullName>
    </submittedName>
</protein>
<keyword evidence="8" id="KW-0411">Iron-sulfur</keyword>
<dbReference type="PANTHER" id="PTHR11995">
    <property type="entry name" value="NADH DEHYDROGENASE"/>
    <property type="match status" value="1"/>
</dbReference>
<keyword evidence="4" id="KW-0874">Quinone</keyword>
<dbReference type="AlphaFoldDB" id="A0A4Q7NA45"/>
<accession>A0A4Q7NA45</accession>
<dbReference type="GO" id="GO:0046872">
    <property type="term" value="F:metal ion binding"/>
    <property type="evidence" value="ECO:0007669"/>
    <property type="project" value="UniProtKB-KW"/>
</dbReference>
<keyword evidence="7" id="KW-0408">Iron</keyword>
<dbReference type="PANTHER" id="PTHR11995:SF33">
    <property type="entry name" value="NADH-QUINONE OXIDOREDUCTASE SUBUNIT B 2"/>
    <property type="match status" value="1"/>
</dbReference>
<evidence type="ECO:0000313" key="12">
    <source>
        <dbReference type="EMBL" id="RZS78993.1"/>
    </source>
</evidence>
<comment type="caution">
    <text evidence="12">The sequence shown here is derived from an EMBL/GenBank/DDBJ whole genome shotgun (WGS) entry which is preliminary data.</text>
</comment>